<dbReference type="InterPro" id="IPR036397">
    <property type="entry name" value="RNaseH_sf"/>
</dbReference>
<dbReference type="InterPro" id="IPR056447">
    <property type="entry name" value="REV3_N"/>
</dbReference>
<feature type="domain" description="DNA-directed DNA polymerase family B multifunctional" evidence="16">
    <location>
        <begin position="2421"/>
        <end position="2868"/>
    </location>
</feature>
<dbReference type="GO" id="GO:0003887">
    <property type="term" value="F:DNA-directed DNA polymerase activity"/>
    <property type="evidence" value="ECO:0007669"/>
    <property type="project" value="UniProtKB-KW"/>
</dbReference>
<dbReference type="Pfam" id="PF24065">
    <property type="entry name" value="REV3_N"/>
    <property type="match status" value="1"/>
</dbReference>
<comment type="caution">
    <text evidence="21">The sequence shown here is derived from an EMBL/GenBank/DDBJ whole genome shotgun (WGS) entry which is preliminary data.</text>
</comment>
<feature type="region of interest" description="Disordered" evidence="15">
    <location>
        <begin position="1407"/>
        <end position="1426"/>
    </location>
</feature>
<feature type="region of interest" description="Disordered" evidence="15">
    <location>
        <begin position="1684"/>
        <end position="1712"/>
    </location>
</feature>
<feature type="region of interest" description="Disordered" evidence="15">
    <location>
        <begin position="1112"/>
        <end position="1203"/>
    </location>
</feature>
<dbReference type="PROSITE" id="PS00116">
    <property type="entry name" value="DNA_POLYMERASE_B"/>
    <property type="match status" value="1"/>
</dbReference>
<keyword evidence="13" id="KW-0234">DNA repair</keyword>
<feature type="compositionally biased region" description="Polar residues" evidence="15">
    <location>
        <begin position="534"/>
        <end position="555"/>
    </location>
</feature>
<feature type="compositionally biased region" description="Basic and acidic residues" evidence="15">
    <location>
        <begin position="1607"/>
        <end position="1621"/>
    </location>
</feature>
<organism evidence="21 22">
    <name type="scientific">Frankliniella fusca</name>
    <dbReference type="NCBI Taxonomy" id="407009"/>
    <lineage>
        <taxon>Eukaryota</taxon>
        <taxon>Metazoa</taxon>
        <taxon>Ecdysozoa</taxon>
        <taxon>Arthropoda</taxon>
        <taxon>Hexapoda</taxon>
        <taxon>Insecta</taxon>
        <taxon>Pterygota</taxon>
        <taxon>Neoptera</taxon>
        <taxon>Paraneoptera</taxon>
        <taxon>Thysanoptera</taxon>
        <taxon>Terebrantia</taxon>
        <taxon>Thripoidea</taxon>
        <taxon>Thripidae</taxon>
        <taxon>Frankliniella</taxon>
    </lineage>
</organism>
<evidence type="ECO:0000256" key="4">
    <source>
        <dbReference type="ARBA" id="ARBA00021589"/>
    </source>
</evidence>
<sequence length="2998" mass="333735">MLQVRIVTVDHYICPPIEGLDITYSEFRKSSIKQVPVIRIFGTTPTGEKTCVHVHGVFPYICIPYDGSEPHMKLSYQLAVSLDKAINIASGYSNSNTQHVYKVVLVSGIPFYGYHQSKHQYLKVYFYKPSVVKQAVSLLQNGAIMNKIYQPHEAHIPFILQFFIDFNLYGMSFIDLENVKFRKTNYPELLSNLSADSFLPETIPAVSCSQYEVDVAAADILNRPSSQGNGEINNPGIAAIWEDEKRRRALTQGTPLAIPQLHSQRPPLKPTTSELFYLRRLEAILNNASQSSDDNTGESVSNKSYAIEEPLHNPALDASFVSLHAIEAFPHQNLVDTIVDEDLAIRNSPMSQHSLNRSLALDNEDFELLDVLEFLADTRPAIVDDDSVLGSQTIRAKTSEESSDDSGDDEKWHDKTLVVEEDDALRLFDLSMPEIDENLILNNVTHEPQPGPSRLQLTERESLIPQVDGISDICNKSPHRRRKKKIPQVDGLNDLKKKPGRKSLGIRGGVSHGLKASNSSDRYSPGGGLIFPQRKSNAGQSSAAQPSDFQSSDAQSEMREPSQCPLTIDSIITTLGDKLFTEYAGETSDNPISSGSGGLISVSEMPDQSETNDTRFMFPTLDNLLSQNELPTITNTPPCLESESCNEANEIDQLLLTQSTIQNTVGQEDLVSFLPMSEEVLVPPLEASEERGPYFAIDVPVVETSANLQPAAVGLISTDCEDCGGDCGKEGHCADAFICTLMNKKGESILRGDPSMYSPHTLENEDSLTELFSGGRKENSSSMKEVGSTTIDERAIKCKVPVRKSSRLNKSQIEAVNISPQDTDITKDSSPVGLSVELDNSASIFNPNSDDDNDNEPTGIPGFTNTMYDDISKSLASPWSSSNNDASCSDSEMNRLSGALKNGQMEEILQTGSGECMSQPSTSRREELIAFLEMQKANEQRAEMDPVTDELLRRGRKPIAGPPRLGKNLALAKIFCSTPLPTTSKVNSKQLRRLKREQRTRKLSLSAQKRNKEKPTLQSVRSSQQKGSSQLFSSLHKNPSIKPCTVCLVKLTDTNIENIAQELKVKVLNKSLLSKTTEELTQNTVLKSGKVMASRTRASVQNVSKSLILCSGRSRRSNSRKSALKPVCNTTSAKEKDAPTLAHHESQESVESTTLSSVHTPTLSCTTRSPRKGQTVSTNPSELSEKSLESVMSVPPKLHRRPRSKNNVYSEIVIRVKPVDPDGNQEGCLVNEAIQEQNDESNEVLEQPSRSCIEATPTSITPPQNAGRSIHLPRTKKVITNPNLFYSLDSHRALKLRTASNDVESEECGEDSSSQNHHHAVYLEKKHESSVNALSERNKLTDDVKTSSYIPKLNDTCGVRDIPQINQESKSSSAESSHIAMKGEVPKIVSKVKLKTANIKVDHKWHNKKGTSTSSKKKTSEKCNAFQTDSSSQLGCVDEGSPPQNLQRERNCEVLGTEKKVECEKDSHIFRSRMGSNSSDTPHMISLPVAVVHKHKTEQLPKSLKYFKIPKCDNQKPDNAYSTQACSPLTKVIKDVNTDENPKSYPNSEELIAQKTEANKPNLLLKERMDQVEEGTSSNNSVISMDLDFTLSPNVVESDEIVNSDADSPKNVHWDSKRKSSEALYEDSATKRRHDIAVTSNNQYIPHDVGPCKVETPKSVAHWFAQPFAPWSFWSPCTSPRAHHHAHLFSPPRPGSPKDKSSQLDLPSVGRQGCMLTEGDVMREQSTTVIKSLPSISSSLGDMFLCSPSEVDHQDRTSPVVLKVQDSSQDQSILDMFSEESGEQEDMNSTPHGSKGTSERSECIDSQLGDLRSHTLSLAERENEIDEATSNTLCDEFVQGRSSLKPPLKHSFFFTLLLKPPSNKEVIDSLSSLNIPQVINEKPFYSNFLDVKGKMEVGGNVLDLTSKSFCHLEEFQSSIPGLAGLLDQQKQVFESLWGSQVKNCFNHYIMNHSAMRGVSIVPVKRPPPVHDVIIWSKARQILQNKVNCKSTSMNTNRISKRDAFPISESLMSTAVLKQLKPEKLCTNFGAQASTPLHPKVFHNNEIRSPHLTPIMLTSAESQQSSTNSGENVKRLRKKVIPLSSSQGSEIEADGDLGVRPLETQSIPLHFGINDSHDNSAVKQLLANSQFCRDVASPLYRNEVNASACQVKGVNSSPGFKLVLENLQTAKTSKEYQFITTMIMEIHICTCGTMNPDPERDSIRAVFYMISNDVPNNHKIPSEITGIIAVDDAISTSPLLGRCAIDGLVEYASDERALLGLLVQTVRKWDPDIVCGFEIEMLSWGYVLQRSSVLGMNLIKDLSRIQNQKEGKLSDDFDDNNGLSGLKITGRIALDVWRLFRSEVALQSYTFENLVYHILHQRVSRHSFATLSRWWENPTHLHRWMTVRYYQLRVHGVLKLLDQLDIIGRTSELARLFGIQLFEVLSRGSQFRVESMMLRLAKPMNYIPVSPSIQQRAHMRAPECLPLIMEPESRYYKDPLIVLDFQSLYPSMIIAYNYCFSTCLGRIEHLGKSSHFEFGCTELRVKNSHLQRLKDNISVSPSGVAFVSKSVRQGILPRMLEEILEARLAVKQSMKHHKNDHTLQRVLHARQLGLKLIANVTYGYTSANFSGRMPCIEIGDSIVSKGRETLERAISLVQGNSDWRARVVYGDTDSLFVLVPGRSRQEAFRIGEEIAAAVTQDNPTPVKLKLEKVYQPSILQTKKRYVGFMYESPDQSEPIYEAKGIETVRRDGCPAVAKILEKSLRILFESSDVSTVKNYVTHQFSKILSGRANIQDLIFAKEYRGKENYRQGACVPALELTKRWLRHDRRAEPRIGERVPYVIVNGPPGSALINLVRHPNELLTDTSLRYNGVYYVTRAIIPPLARCLSLLGADVSSWYGNISRRNQVIVPTAQTSFKKTISQYFTTMECACCGDLTNSGVCEKCRANPQLLVTSLTSKIHQWETTHLSITKICQSCLGRSQPLDCCSLDCPIIYRRHQSSQNKEHSVFVSRLLGDFLN</sequence>
<dbReference type="InterPro" id="IPR056435">
    <property type="entry name" value="DPOD/Z_N"/>
</dbReference>
<dbReference type="GO" id="GO:0042276">
    <property type="term" value="P:error-prone translesion synthesis"/>
    <property type="evidence" value="ECO:0007669"/>
    <property type="project" value="TreeGrafter"/>
</dbReference>
<dbReference type="PANTHER" id="PTHR45812">
    <property type="entry name" value="DNA POLYMERASE ZETA CATALYTIC SUBUNIT"/>
    <property type="match status" value="1"/>
</dbReference>
<dbReference type="GO" id="GO:0000166">
    <property type="term" value="F:nucleotide binding"/>
    <property type="evidence" value="ECO:0007669"/>
    <property type="project" value="InterPro"/>
</dbReference>
<feature type="domain" description="DNA-directed DNA polymerase family B exonuclease" evidence="17">
    <location>
        <begin position="2147"/>
        <end position="2351"/>
    </location>
</feature>
<keyword evidence="12" id="KW-0411">Iron-sulfur</keyword>
<dbReference type="Pfam" id="PF00136">
    <property type="entry name" value="DNA_pol_B"/>
    <property type="match status" value="1"/>
</dbReference>
<evidence type="ECO:0000256" key="3">
    <source>
        <dbReference type="ARBA" id="ARBA00012417"/>
    </source>
</evidence>
<evidence type="ECO:0000259" key="18">
    <source>
        <dbReference type="Pfam" id="PF14260"/>
    </source>
</evidence>
<evidence type="ECO:0000256" key="7">
    <source>
        <dbReference type="ARBA" id="ARBA00022723"/>
    </source>
</evidence>
<dbReference type="PANTHER" id="PTHR45812:SF1">
    <property type="entry name" value="DNA POLYMERASE ZETA CATALYTIC SUBUNIT"/>
    <property type="match status" value="1"/>
</dbReference>
<evidence type="ECO:0000256" key="11">
    <source>
        <dbReference type="ARBA" id="ARBA00023004"/>
    </source>
</evidence>
<dbReference type="FunFam" id="1.10.287.690:FF:000002">
    <property type="entry name" value="DNA polymerase zeta"/>
    <property type="match status" value="1"/>
</dbReference>
<dbReference type="Proteomes" id="UP001219518">
    <property type="component" value="Unassembled WGS sequence"/>
</dbReference>
<dbReference type="CDD" id="cd05778">
    <property type="entry name" value="DNA_polB_zeta_exo"/>
    <property type="match status" value="1"/>
</dbReference>
<feature type="domain" description="DNA polymerase delta/zeta catalytic subunit N-terminal" evidence="19">
    <location>
        <begin position="56"/>
        <end position="133"/>
    </location>
</feature>
<accession>A0AAE1LTB2</accession>
<dbReference type="EC" id="2.7.7.7" evidence="3"/>
<comment type="catalytic activity">
    <reaction evidence="14">
        <text>DNA(n) + a 2'-deoxyribonucleoside 5'-triphosphate = DNA(n+1) + diphosphate</text>
        <dbReference type="Rhea" id="RHEA:22508"/>
        <dbReference type="Rhea" id="RHEA-COMP:17339"/>
        <dbReference type="Rhea" id="RHEA-COMP:17340"/>
        <dbReference type="ChEBI" id="CHEBI:33019"/>
        <dbReference type="ChEBI" id="CHEBI:61560"/>
        <dbReference type="ChEBI" id="CHEBI:173112"/>
        <dbReference type="EC" id="2.7.7.7"/>
    </reaction>
</comment>
<feature type="region of interest" description="Disordered" evidence="15">
    <location>
        <begin position="1601"/>
        <end position="1621"/>
    </location>
</feature>
<feature type="compositionally biased region" description="Low complexity" evidence="15">
    <location>
        <begin position="1368"/>
        <end position="1377"/>
    </location>
</feature>
<feature type="compositionally biased region" description="Polar residues" evidence="15">
    <location>
        <begin position="1787"/>
        <end position="1796"/>
    </location>
</feature>
<dbReference type="GO" id="GO:0016035">
    <property type="term" value="C:zeta DNA polymerase complex"/>
    <property type="evidence" value="ECO:0007669"/>
    <property type="project" value="InterPro"/>
</dbReference>
<feature type="domain" description="DNA polymerase zeta catalytic subunit N-terminal" evidence="20">
    <location>
        <begin position="1"/>
        <end position="55"/>
    </location>
</feature>
<evidence type="ECO:0000313" key="21">
    <source>
        <dbReference type="EMBL" id="KAK3931836.1"/>
    </source>
</evidence>
<dbReference type="Gene3D" id="3.30.420.10">
    <property type="entry name" value="Ribonuclease H-like superfamily/Ribonuclease H"/>
    <property type="match status" value="1"/>
</dbReference>
<feature type="domain" description="C4-type zinc-finger of DNA polymerase delta" evidence="18">
    <location>
        <begin position="2909"/>
        <end position="2976"/>
    </location>
</feature>
<evidence type="ECO:0000256" key="5">
    <source>
        <dbReference type="ARBA" id="ARBA00022679"/>
    </source>
</evidence>
<feature type="region of interest" description="Disordered" evidence="15">
    <location>
        <begin position="1778"/>
        <end position="1803"/>
    </location>
</feature>
<dbReference type="InterPro" id="IPR042087">
    <property type="entry name" value="DNA_pol_B_thumb"/>
</dbReference>
<dbReference type="SUPFAM" id="SSF56672">
    <property type="entry name" value="DNA/RNA polymerases"/>
    <property type="match status" value="1"/>
</dbReference>
<dbReference type="FunFam" id="3.30.342.10:FF:000002">
    <property type="entry name" value="DNA polymerase zeta catalytic subunit isoform X1"/>
    <property type="match status" value="1"/>
</dbReference>
<evidence type="ECO:0000256" key="14">
    <source>
        <dbReference type="ARBA" id="ARBA00049244"/>
    </source>
</evidence>
<keyword evidence="22" id="KW-1185">Reference proteome</keyword>
<dbReference type="InterPro" id="IPR006133">
    <property type="entry name" value="DNA-dir_DNA_pol_B_exonuc"/>
</dbReference>
<dbReference type="InterPro" id="IPR012337">
    <property type="entry name" value="RNaseH-like_sf"/>
</dbReference>
<dbReference type="InterPro" id="IPR023211">
    <property type="entry name" value="DNA_pol_palm_dom_sf"/>
</dbReference>
<dbReference type="GO" id="GO:0051536">
    <property type="term" value="F:iron-sulfur cluster binding"/>
    <property type="evidence" value="ECO:0007669"/>
    <property type="project" value="UniProtKB-KW"/>
</dbReference>
<dbReference type="SMART" id="SM00486">
    <property type="entry name" value="POLBc"/>
    <property type="match status" value="1"/>
</dbReference>
<dbReference type="FunFam" id="3.30.420.10:FF:000024">
    <property type="entry name" value="DNA polymerase zeta catalytic subunit"/>
    <property type="match status" value="1"/>
</dbReference>
<comment type="cofactor">
    <cofactor evidence="1">
        <name>[4Fe-4S] cluster</name>
        <dbReference type="ChEBI" id="CHEBI:49883"/>
    </cofactor>
</comment>
<dbReference type="Gene3D" id="3.30.342.10">
    <property type="entry name" value="DNA Polymerase, chain B, domain 1"/>
    <property type="match status" value="1"/>
</dbReference>
<feature type="region of interest" description="Disordered" evidence="15">
    <location>
        <begin position="984"/>
        <end position="1034"/>
    </location>
</feature>
<dbReference type="Gene3D" id="3.90.1600.10">
    <property type="entry name" value="Palm domain of DNA polymerase"/>
    <property type="match status" value="1"/>
</dbReference>
<evidence type="ECO:0000256" key="8">
    <source>
        <dbReference type="ARBA" id="ARBA00022763"/>
    </source>
</evidence>
<evidence type="ECO:0000256" key="6">
    <source>
        <dbReference type="ARBA" id="ARBA00022695"/>
    </source>
</evidence>
<feature type="compositionally biased region" description="Polar residues" evidence="15">
    <location>
        <begin position="1149"/>
        <end position="1182"/>
    </location>
</feature>
<dbReference type="InterPro" id="IPR017964">
    <property type="entry name" value="DNA-dir_DNA_pol_B_CS"/>
</dbReference>
<dbReference type="GO" id="GO:0000724">
    <property type="term" value="P:double-strand break repair via homologous recombination"/>
    <property type="evidence" value="ECO:0007669"/>
    <property type="project" value="TreeGrafter"/>
</dbReference>
<evidence type="ECO:0000256" key="15">
    <source>
        <dbReference type="SAM" id="MobiDB-lite"/>
    </source>
</evidence>
<dbReference type="InterPro" id="IPR030559">
    <property type="entry name" value="PolZ_Rev3"/>
</dbReference>
<protein>
    <recommendedName>
        <fullName evidence="4">DNA polymerase zeta catalytic subunit</fullName>
        <ecNumber evidence="3">2.7.7.7</ecNumber>
    </recommendedName>
</protein>
<keyword evidence="9" id="KW-0862">Zinc</keyword>
<keyword evidence="6" id="KW-0548">Nucleotidyltransferase</keyword>
<dbReference type="Pfam" id="PF24055">
    <property type="entry name" value="POL3_N"/>
    <property type="match status" value="1"/>
</dbReference>
<dbReference type="CDD" id="cd05534">
    <property type="entry name" value="POLBc_zeta"/>
    <property type="match status" value="1"/>
</dbReference>
<keyword evidence="5" id="KW-0808">Transferase</keyword>
<dbReference type="InterPro" id="IPR025687">
    <property type="entry name" value="Znf-C4pol"/>
</dbReference>
<proteinExistence type="inferred from homology"/>
<dbReference type="Pfam" id="PF03104">
    <property type="entry name" value="DNA_pol_B_exo1"/>
    <property type="match status" value="1"/>
</dbReference>
<evidence type="ECO:0000313" key="22">
    <source>
        <dbReference type="Proteomes" id="UP001219518"/>
    </source>
</evidence>
<feature type="compositionally biased region" description="Polar residues" evidence="15">
    <location>
        <begin position="1016"/>
        <end position="1034"/>
    </location>
</feature>
<dbReference type="GO" id="GO:0005634">
    <property type="term" value="C:nucleus"/>
    <property type="evidence" value="ECO:0007669"/>
    <property type="project" value="TreeGrafter"/>
</dbReference>
<feature type="region of interest" description="Disordered" evidence="15">
    <location>
        <begin position="1360"/>
        <end position="1379"/>
    </location>
</feature>
<reference evidence="21" key="1">
    <citation type="submission" date="2021-07" db="EMBL/GenBank/DDBJ databases">
        <authorList>
            <person name="Catto M.A."/>
            <person name="Jacobson A."/>
            <person name="Kennedy G."/>
            <person name="Labadie P."/>
            <person name="Hunt B.G."/>
            <person name="Srinivasan R."/>
        </authorList>
    </citation>
    <scope>NUCLEOTIDE SEQUENCE</scope>
    <source>
        <strain evidence="21">PL_HMW_Pooled</strain>
        <tissue evidence="21">Head</tissue>
    </source>
</reference>
<evidence type="ECO:0000256" key="2">
    <source>
        <dbReference type="ARBA" id="ARBA00005755"/>
    </source>
</evidence>
<dbReference type="SUPFAM" id="SSF53098">
    <property type="entry name" value="Ribonuclease H-like"/>
    <property type="match status" value="1"/>
</dbReference>
<evidence type="ECO:0000256" key="10">
    <source>
        <dbReference type="ARBA" id="ARBA00022932"/>
    </source>
</evidence>
<gene>
    <name evidence="21" type="ORF">KUF71_009055</name>
</gene>
<name>A0AAE1LTB2_9NEOP</name>
<comment type="similarity">
    <text evidence="2">Belongs to the DNA polymerase type-B family.</text>
</comment>
<feature type="compositionally biased region" description="Basic residues" evidence="15">
    <location>
        <begin position="1407"/>
        <end position="1419"/>
    </location>
</feature>
<feature type="compositionally biased region" description="Basic residues" evidence="15">
    <location>
        <begin position="477"/>
        <end position="486"/>
    </location>
</feature>
<keyword evidence="7" id="KW-0479">Metal-binding</keyword>
<feature type="compositionally biased region" description="Basic and acidic residues" evidence="15">
    <location>
        <begin position="1133"/>
        <end position="1147"/>
    </location>
</feature>
<reference evidence="21" key="2">
    <citation type="journal article" date="2023" name="BMC Genomics">
        <title>Pest status, molecular evolution, and epigenetic factors derived from the genome assembly of Frankliniella fusca, a thysanopteran phytovirus vector.</title>
        <authorList>
            <person name="Catto M.A."/>
            <person name="Labadie P.E."/>
            <person name="Jacobson A.L."/>
            <person name="Kennedy G.G."/>
            <person name="Srinivasan R."/>
            <person name="Hunt B.G."/>
        </authorList>
    </citation>
    <scope>NUCLEOTIDE SEQUENCE</scope>
    <source>
        <strain evidence="21">PL_HMW_Pooled</strain>
    </source>
</reference>
<dbReference type="InterPro" id="IPR043502">
    <property type="entry name" value="DNA/RNA_pol_sf"/>
</dbReference>
<keyword evidence="8" id="KW-0227">DNA damage</keyword>
<evidence type="ECO:0000259" key="16">
    <source>
        <dbReference type="Pfam" id="PF00136"/>
    </source>
</evidence>
<dbReference type="InterPro" id="IPR006134">
    <property type="entry name" value="DNA-dir_DNA_pol_B_multi_dom"/>
</dbReference>
<dbReference type="Gene3D" id="1.10.132.60">
    <property type="entry name" value="DNA polymerase family B, C-terminal domain"/>
    <property type="match status" value="1"/>
</dbReference>
<dbReference type="InterPro" id="IPR006172">
    <property type="entry name" value="DNA-dir_DNA_pol_B"/>
</dbReference>
<evidence type="ECO:0000259" key="19">
    <source>
        <dbReference type="Pfam" id="PF24055"/>
    </source>
</evidence>
<feature type="region of interest" description="Disordered" evidence="15">
    <location>
        <begin position="468"/>
        <end position="567"/>
    </location>
</feature>
<dbReference type="FunFam" id="1.10.132.60:FF:000005">
    <property type="entry name" value="Putative DNA polymerase zeta catalytic subunit"/>
    <property type="match status" value="1"/>
</dbReference>
<dbReference type="EMBL" id="JAHWGI010001430">
    <property type="protein sequence ID" value="KAK3931836.1"/>
    <property type="molecule type" value="Genomic_DNA"/>
</dbReference>
<keyword evidence="11" id="KW-0408">Iron</keyword>
<keyword evidence="10" id="KW-0239">DNA-directed DNA polymerase</keyword>
<dbReference type="Gene3D" id="1.10.287.690">
    <property type="entry name" value="Helix hairpin bin"/>
    <property type="match status" value="1"/>
</dbReference>
<evidence type="ECO:0000256" key="9">
    <source>
        <dbReference type="ARBA" id="ARBA00022833"/>
    </source>
</evidence>
<feature type="compositionally biased region" description="Basic residues" evidence="15">
    <location>
        <begin position="990"/>
        <end position="1002"/>
    </location>
</feature>
<evidence type="ECO:0000256" key="1">
    <source>
        <dbReference type="ARBA" id="ARBA00001966"/>
    </source>
</evidence>
<dbReference type="Pfam" id="PF14260">
    <property type="entry name" value="zf-C4pol"/>
    <property type="match status" value="1"/>
</dbReference>
<feature type="compositionally biased region" description="Basic residues" evidence="15">
    <location>
        <begin position="1113"/>
        <end position="1123"/>
    </location>
</feature>
<dbReference type="GO" id="GO:0046872">
    <property type="term" value="F:metal ion binding"/>
    <property type="evidence" value="ECO:0007669"/>
    <property type="project" value="UniProtKB-KW"/>
</dbReference>
<dbReference type="GO" id="GO:0003677">
    <property type="term" value="F:DNA binding"/>
    <property type="evidence" value="ECO:0007669"/>
    <property type="project" value="InterPro"/>
</dbReference>
<evidence type="ECO:0000256" key="13">
    <source>
        <dbReference type="ARBA" id="ARBA00023204"/>
    </source>
</evidence>
<feature type="region of interest" description="Disordered" evidence="15">
    <location>
        <begin position="393"/>
        <end position="414"/>
    </location>
</feature>
<dbReference type="PRINTS" id="PR00106">
    <property type="entry name" value="DNAPOLB"/>
</dbReference>
<evidence type="ECO:0000256" key="12">
    <source>
        <dbReference type="ARBA" id="ARBA00023014"/>
    </source>
</evidence>
<evidence type="ECO:0000259" key="17">
    <source>
        <dbReference type="Pfam" id="PF03104"/>
    </source>
</evidence>
<evidence type="ECO:0000259" key="20">
    <source>
        <dbReference type="Pfam" id="PF24065"/>
    </source>
</evidence>